<dbReference type="RefSeq" id="XP_012652488.1">
    <property type="nucleotide sequence ID" value="XM_012797034.1"/>
</dbReference>
<evidence type="ECO:0000313" key="2">
    <source>
        <dbReference type="Proteomes" id="UP000009168"/>
    </source>
</evidence>
<keyword evidence="2" id="KW-1185">Reference proteome</keyword>
<dbReference type="InParanoid" id="W7XKL0"/>
<dbReference type="Proteomes" id="UP000009168">
    <property type="component" value="Unassembled WGS sequence"/>
</dbReference>
<reference evidence="2" key="1">
    <citation type="journal article" date="2006" name="PLoS Biol.">
        <title>Macronuclear genome sequence of the ciliate Tetrahymena thermophila, a model eukaryote.</title>
        <authorList>
            <person name="Eisen J.A."/>
            <person name="Coyne R.S."/>
            <person name="Wu M."/>
            <person name="Wu D."/>
            <person name="Thiagarajan M."/>
            <person name="Wortman J.R."/>
            <person name="Badger J.H."/>
            <person name="Ren Q."/>
            <person name="Amedeo P."/>
            <person name="Jones K.M."/>
            <person name="Tallon L.J."/>
            <person name="Delcher A.L."/>
            <person name="Salzberg S.L."/>
            <person name="Silva J.C."/>
            <person name="Haas B.J."/>
            <person name="Majoros W.H."/>
            <person name="Farzad M."/>
            <person name="Carlton J.M."/>
            <person name="Smith R.K. Jr."/>
            <person name="Garg J."/>
            <person name="Pearlman R.E."/>
            <person name="Karrer K.M."/>
            <person name="Sun L."/>
            <person name="Manning G."/>
            <person name="Elde N.C."/>
            <person name="Turkewitz A.P."/>
            <person name="Asai D.J."/>
            <person name="Wilkes D.E."/>
            <person name="Wang Y."/>
            <person name="Cai H."/>
            <person name="Collins K."/>
            <person name="Stewart B.A."/>
            <person name="Lee S.R."/>
            <person name="Wilamowska K."/>
            <person name="Weinberg Z."/>
            <person name="Ruzzo W.L."/>
            <person name="Wloga D."/>
            <person name="Gaertig J."/>
            <person name="Frankel J."/>
            <person name="Tsao C.-C."/>
            <person name="Gorovsky M.A."/>
            <person name="Keeling P.J."/>
            <person name="Waller R.F."/>
            <person name="Patron N.J."/>
            <person name="Cherry J.M."/>
            <person name="Stover N.A."/>
            <person name="Krieger C.J."/>
            <person name="del Toro C."/>
            <person name="Ryder H.F."/>
            <person name="Williamson S.C."/>
            <person name="Barbeau R.A."/>
            <person name="Hamilton E.P."/>
            <person name="Orias E."/>
        </authorList>
    </citation>
    <scope>NUCLEOTIDE SEQUENCE [LARGE SCALE GENOMIC DNA]</scope>
    <source>
        <strain evidence="2">SB210</strain>
    </source>
</reference>
<protein>
    <submittedName>
        <fullName evidence="1">Uncharacterized protein</fullName>
    </submittedName>
</protein>
<dbReference type="AlphaFoldDB" id="W7XKL0"/>
<gene>
    <name evidence="1" type="ORF">TTHERM_000833719</name>
</gene>
<proteinExistence type="predicted"/>
<dbReference type="EMBL" id="GG662725">
    <property type="protein sequence ID" value="EWS74989.1"/>
    <property type="molecule type" value="Genomic_DNA"/>
</dbReference>
<dbReference type="GeneID" id="24440846"/>
<dbReference type="KEGG" id="tet:TTHERM_000833719"/>
<sequence>MLDIHIQIIELVSCLLDYENSNIAFKQQKFTSYFLFVRTSQIPTAIVKTPETTMATSSKTSLSNAHIFKSIFISIFYYKQPGSQVHSVSSYGALQNLSQSNKTKSVFSSRLQIKYQIPIVCLIQSKNGKCNKIFSGIRCYKFNHSQLPMPNLSDICLYFDFSEQHLLIKVKEDVYLKTKILPLIFYRASQINIILLVESSNPVIRIIYDFYILIRKEKKNTYLTL</sequence>
<name>W7XKL0_TETTS</name>
<evidence type="ECO:0000313" key="1">
    <source>
        <dbReference type="EMBL" id="EWS74989.1"/>
    </source>
</evidence>
<accession>W7XKL0</accession>
<organism evidence="1 2">
    <name type="scientific">Tetrahymena thermophila (strain SB210)</name>
    <dbReference type="NCBI Taxonomy" id="312017"/>
    <lineage>
        <taxon>Eukaryota</taxon>
        <taxon>Sar</taxon>
        <taxon>Alveolata</taxon>
        <taxon>Ciliophora</taxon>
        <taxon>Intramacronucleata</taxon>
        <taxon>Oligohymenophorea</taxon>
        <taxon>Hymenostomatida</taxon>
        <taxon>Tetrahymenina</taxon>
        <taxon>Tetrahymenidae</taxon>
        <taxon>Tetrahymena</taxon>
    </lineage>
</organism>